<evidence type="ECO:0000256" key="1">
    <source>
        <dbReference type="ARBA" id="ARBA00004651"/>
    </source>
</evidence>
<evidence type="ECO:0000313" key="16">
    <source>
        <dbReference type="Proteomes" id="UP001200430"/>
    </source>
</evidence>
<feature type="transmembrane region" description="Helical" evidence="12">
    <location>
        <begin position="151"/>
        <end position="168"/>
    </location>
</feature>
<comment type="caution">
    <text evidence="15">The sequence shown here is derived from an EMBL/GenBank/DDBJ whole genome shotgun (WGS) entry which is preliminary data.</text>
</comment>
<evidence type="ECO:0000259" key="14">
    <source>
        <dbReference type="Pfam" id="PF20560"/>
    </source>
</evidence>
<comment type="similarity">
    <text evidence="2">Belongs to the MotA family.</text>
</comment>
<evidence type="ECO:0000259" key="13">
    <source>
        <dbReference type="Pfam" id="PF01618"/>
    </source>
</evidence>
<reference evidence="15 16" key="1">
    <citation type="submission" date="2022-01" db="EMBL/GenBank/DDBJ databases">
        <title>Dethiosulfovibrio faecalis sp. nov., a novel proteolytic, non-sulfur-reducing bacterium isolated from a marine aquaculture solid waste bioreactor.</title>
        <authorList>
            <person name="Grabowski S."/>
            <person name="Apolinario E."/>
            <person name="Schneider N."/>
            <person name="Marshall C.W."/>
            <person name="Sowers K.R."/>
        </authorList>
    </citation>
    <scope>NUCLEOTIDE SEQUENCE [LARGE SCALE GENOMIC DNA]</scope>
    <source>
        <strain evidence="15 16">DSM 12537</strain>
    </source>
</reference>
<dbReference type="Proteomes" id="UP001200430">
    <property type="component" value="Unassembled WGS sequence"/>
</dbReference>
<evidence type="ECO:0000256" key="11">
    <source>
        <dbReference type="ARBA" id="ARBA00023136"/>
    </source>
</evidence>
<evidence type="ECO:0000256" key="3">
    <source>
        <dbReference type="ARBA" id="ARBA00022448"/>
    </source>
</evidence>
<dbReference type="InterPro" id="IPR000540">
    <property type="entry name" value="Flag_MotA_CS"/>
</dbReference>
<evidence type="ECO:0000256" key="4">
    <source>
        <dbReference type="ARBA" id="ARBA00022475"/>
    </source>
</evidence>
<keyword evidence="10" id="KW-0406">Ion transport</keyword>
<keyword evidence="9 12" id="KW-1133">Transmembrane helix</keyword>
<evidence type="ECO:0000256" key="5">
    <source>
        <dbReference type="ARBA" id="ARBA00022500"/>
    </source>
</evidence>
<keyword evidence="11 12" id="KW-0472">Membrane</keyword>
<evidence type="ECO:0000313" key="15">
    <source>
        <dbReference type="EMBL" id="MCF4141601.1"/>
    </source>
</evidence>
<name>A0ABS9EMV2_9BACT</name>
<proteinExistence type="inferred from homology"/>
<keyword evidence="7" id="KW-0283">Flagellar rotation</keyword>
<comment type="subcellular location">
    <subcellularLocation>
        <location evidence="1">Cell membrane</location>
        <topology evidence="1">Multi-pass membrane protein</topology>
    </subcellularLocation>
</comment>
<sequence length="264" mass="28302">MDLATIIGLSLSLILVVGGIVVGGEAAAFVNLPSMLITIGGTMGAVIMANPMDRIKKLGKITRVAFFSQTPDLVSLVQTIVSFAEKARREGLLALEADASELDDEFLAKSIQLVVDGTDPELVKAILDTEISVLEERHASNKGMFDTMGELFPAFGMLGTLIGLIAMLRNLDDPGSLGPGMAVALITTFYGSFMANIFALPTSAKLAARSSEETVVRELMVEGVLAIQAGENPRIVEEKLKVFLPPEQRKELEERHDNEKGGEE</sequence>
<dbReference type="RefSeq" id="WP_236098090.1">
    <property type="nucleotide sequence ID" value="NZ_JAKGUD010000002.1"/>
</dbReference>
<evidence type="ECO:0000256" key="2">
    <source>
        <dbReference type="ARBA" id="ARBA00008038"/>
    </source>
</evidence>
<keyword evidence="8" id="KW-0375">Hydrogen ion transport</keyword>
<keyword evidence="4" id="KW-1003">Cell membrane</keyword>
<feature type="domain" description="Motility protein A N-terminal" evidence="14">
    <location>
        <begin position="6"/>
        <end position="91"/>
    </location>
</feature>
<dbReference type="InterPro" id="IPR047055">
    <property type="entry name" value="MotA-like"/>
</dbReference>
<feature type="domain" description="MotA/TolQ/ExbB proton channel" evidence="13">
    <location>
        <begin position="100"/>
        <end position="216"/>
    </location>
</feature>
<evidence type="ECO:0000256" key="9">
    <source>
        <dbReference type="ARBA" id="ARBA00022989"/>
    </source>
</evidence>
<dbReference type="EMBL" id="JAKGUD010000002">
    <property type="protein sequence ID" value="MCF4141601.1"/>
    <property type="molecule type" value="Genomic_DNA"/>
</dbReference>
<keyword evidence="16" id="KW-1185">Reference proteome</keyword>
<dbReference type="PROSITE" id="PS01307">
    <property type="entry name" value="MOTA"/>
    <property type="match status" value="1"/>
</dbReference>
<evidence type="ECO:0000256" key="7">
    <source>
        <dbReference type="ARBA" id="ARBA00022779"/>
    </source>
</evidence>
<feature type="transmembrane region" description="Helical" evidence="12">
    <location>
        <begin position="28"/>
        <end position="49"/>
    </location>
</feature>
<evidence type="ECO:0000256" key="10">
    <source>
        <dbReference type="ARBA" id="ARBA00023065"/>
    </source>
</evidence>
<keyword evidence="3" id="KW-0813">Transport</keyword>
<dbReference type="InterPro" id="IPR046786">
    <property type="entry name" value="MotA_N"/>
</dbReference>
<gene>
    <name evidence="15" type="ORF">L2W38_02050</name>
</gene>
<organism evidence="15 16">
    <name type="scientific">Dethiosulfovibrio marinus</name>
    <dbReference type="NCBI Taxonomy" id="133532"/>
    <lineage>
        <taxon>Bacteria</taxon>
        <taxon>Thermotogati</taxon>
        <taxon>Synergistota</taxon>
        <taxon>Synergistia</taxon>
        <taxon>Synergistales</taxon>
        <taxon>Dethiosulfovibrionaceae</taxon>
        <taxon>Dethiosulfovibrio</taxon>
    </lineage>
</organism>
<accession>A0ABS9EMV2</accession>
<dbReference type="InterPro" id="IPR002898">
    <property type="entry name" value="MotA_ExbB_proton_chnl"/>
</dbReference>
<dbReference type="Pfam" id="PF20560">
    <property type="entry name" value="MotA_N"/>
    <property type="match status" value="1"/>
</dbReference>
<dbReference type="PANTHER" id="PTHR30433:SF2">
    <property type="entry name" value="MOTILITY PROTEIN A"/>
    <property type="match status" value="1"/>
</dbReference>
<keyword evidence="5" id="KW-0145">Chemotaxis</keyword>
<keyword evidence="6 12" id="KW-0812">Transmembrane</keyword>
<evidence type="ECO:0000256" key="8">
    <source>
        <dbReference type="ARBA" id="ARBA00022781"/>
    </source>
</evidence>
<protein>
    <submittedName>
        <fullName evidence="15">Motility protein A</fullName>
    </submittedName>
</protein>
<evidence type="ECO:0000256" key="6">
    <source>
        <dbReference type="ARBA" id="ARBA00022692"/>
    </source>
</evidence>
<dbReference type="PANTHER" id="PTHR30433">
    <property type="entry name" value="CHEMOTAXIS PROTEIN MOTA"/>
    <property type="match status" value="1"/>
</dbReference>
<dbReference type="Pfam" id="PF01618">
    <property type="entry name" value="MotA_ExbB"/>
    <property type="match status" value="1"/>
</dbReference>
<evidence type="ECO:0000256" key="12">
    <source>
        <dbReference type="SAM" id="Phobius"/>
    </source>
</evidence>
<feature type="transmembrane region" description="Helical" evidence="12">
    <location>
        <begin position="180"/>
        <end position="200"/>
    </location>
</feature>